<comment type="similarity">
    <text evidence="1">Belongs to the protease inhibitor I38 family.</text>
</comment>
<evidence type="ECO:0000313" key="7">
    <source>
        <dbReference type="Proteomes" id="UP000182814"/>
    </source>
</evidence>
<dbReference type="AlphaFoldDB" id="A0A1H2A037"/>
<dbReference type="SUPFAM" id="SSF50882">
    <property type="entry name" value="beta-Barrel protease inhibitors"/>
    <property type="match status" value="1"/>
</dbReference>
<evidence type="ECO:0000256" key="2">
    <source>
        <dbReference type="ARBA" id="ARBA00022608"/>
    </source>
</evidence>
<sequence length="157" mass="17294">MRRSLSLERRSRVKRPMIQNVFTYKATAWLLATLMMFLGDVAMARSLKLADPSELAGKWQATLNTAQDSPESQALQDKPSNVCSIELKSDQTLGEGADCLGAWLNESAIGWFPEPDGIAVTGKEGSRIVFFSRQNEGLYKSALKSGLIITLERAAQK</sequence>
<keyword evidence="3" id="KW-0732">Signal</keyword>
<protein>
    <submittedName>
        <fullName evidence="6">Protease inhibitor Inh</fullName>
    </submittedName>
</protein>
<evidence type="ECO:0000256" key="1">
    <source>
        <dbReference type="ARBA" id="ARBA00006813"/>
    </source>
</evidence>
<accession>A0A1H2A037</accession>
<dbReference type="EMBL" id="LT629746">
    <property type="protein sequence ID" value="SDT39293.1"/>
    <property type="molecule type" value="Genomic_DNA"/>
</dbReference>
<name>A0A1H2A037_9PSED</name>
<reference evidence="7" key="1">
    <citation type="submission" date="2016-10" db="EMBL/GenBank/DDBJ databases">
        <authorList>
            <person name="Varghese N."/>
            <person name="Submissions S."/>
        </authorList>
    </citation>
    <scope>NUCLEOTIDE SEQUENCE [LARGE SCALE GENOMIC DNA]</scope>
    <source>
        <strain evidence="7">BS3782</strain>
    </source>
</reference>
<dbReference type="GO" id="GO:0004866">
    <property type="term" value="F:endopeptidase inhibitor activity"/>
    <property type="evidence" value="ECO:0007669"/>
    <property type="project" value="InterPro"/>
</dbReference>
<gene>
    <name evidence="6" type="ORF">SAMN04490191_4242</name>
</gene>
<evidence type="ECO:0000256" key="4">
    <source>
        <dbReference type="ARBA" id="ARBA00023215"/>
    </source>
</evidence>
<dbReference type="InterPro" id="IPR016085">
    <property type="entry name" value="Protease_inh_B-barrel_dom"/>
</dbReference>
<evidence type="ECO:0000256" key="3">
    <source>
        <dbReference type="ARBA" id="ARBA00022729"/>
    </source>
</evidence>
<evidence type="ECO:0000313" key="6">
    <source>
        <dbReference type="EMBL" id="SDT39293.1"/>
    </source>
</evidence>
<evidence type="ECO:0000259" key="5">
    <source>
        <dbReference type="Pfam" id="PF02974"/>
    </source>
</evidence>
<keyword evidence="4" id="KW-0481">Metalloenzyme inhibitor</keyword>
<dbReference type="Proteomes" id="UP000182814">
    <property type="component" value="Chromosome I"/>
</dbReference>
<keyword evidence="2" id="KW-0483">Metalloprotease inhibitor</keyword>
<dbReference type="Gene3D" id="2.40.128.10">
    <property type="match status" value="1"/>
</dbReference>
<feature type="domain" description="Alkaline proteinase inhibitor/ Outer membrane lipoprotein Omp19" evidence="5">
    <location>
        <begin position="51"/>
        <end position="153"/>
    </location>
</feature>
<keyword evidence="7" id="KW-1185">Reference proteome</keyword>
<proteinExistence type="inferred from homology"/>
<dbReference type="InterPro" id="IPR021140">
    <property type="entry name" value="Inh/Omp19"/>
</dbReference>
<organism evidence="6 7">
    <name type="scientific">Pseudomonas lini</name>
    <dbReference type="NCBI Taxonomy" id="163011"/>
    <lineage>
        <taxon>Bacteria</taxon>
        <taxon>Pseudomonadati</taxon>
        <taxon>Pseudomonadota</taxon>
        <taxon>Gammaproteobacteria</taxon>
        <taxon>Pseudomonadales</taxon>
        <taxon>Pseudomonadaceae</taxon>
        <taxon>Pseudomonas</taxon>
    </lineage>
</organism>
<keyword evidence="2" id="KW-0646">Protease inhibitor</keyword>
<dbReference type="Pfam" id="PF02974">
    <property type="entry name" value="Inh"/>
    <property type="match status" value="1"/>
</dbReference>